<evidence type="ECO:0000259" key="7">
    <source>
        <dbReference type="Pfam" id="PF05199"/>
    </source>
</evidence>
<evidence type="ECO:0000256" key="5">
    <source>
        <dbReference type="PIRSR" id="PIRSR000137-2"/>
    </source>
</evidence>
<dbReference type="PANTHER" id="PTHR11552:SF147">
    <property type="entry name" value="CHOLINE DEHYDROGENASE, MITOCHONDRIAL"/>
    <property type="match status" value="1"/>
</dbReference>
<organism evidence="8 9">
    <name type="scientific">Gordonia insulae</name>
    <dbReference type="NCBI Taxonomy" id="2420509"/>
    <lineage>
        <taxon>Bacteria</taxon>
        <taxon>Bacillati</taxon>
        <taxon>Actinomycetota</taxon>
        <taxon>Actinomycetes</taxon>
        <taxon>Mycobacteriales</taxon>
        <taxon>Gordoniaceae</taxon>
        <taxon>Gordonia</taxon>
    </lineage>
</organism>
<comment type="similarity">
    <text evidence="2">Belongs to the GMC oxidoreductase family.</text>
</comment>
<dbReference type="InterPro" id="IPR030900">
    <property type="entry name" value="GMC_mycofac_OxRdtase"/>
</dbReference>
<dbReference type="Gene3D" id="3.30.410.40">
    <property type="match status" value="1"/>
</dbReference>
<dbReference type="InterPro" id="IPR000172">
    <property type="entry name" value="GMC_OxRdtase_N"/>
</dbReference>
<dbReference type="NCBIfam" id="TIGR04542">
    <property type="entry name" value="GMC_mycofac_2"/>
    <property type="match status" value="1"/>
</dbReference>
<accession>A0A3G8JUC2</accession>
<dbReference type="GO" id="GO:0050660">
    <property type="term" value="F:flavin adenine dinucleotide binding"/>
    <property type="evidence" value="ECO:0007669"/>
    <property type="project" value="InterPro"/>
</dbReference>
<sequence length="441" mass="46756">MTAADLPTAVDVVIVGAGSAGCVLAERLSRNPDRSVLLLDRGPAGWPSPTVRDLHSLPITADSPYALAYTEASGLGIVRGRGLGGSSSVNGGYFLRWHADDFAGWPTGWHPDDIDHAYRELDGPGGTMNVSAFGDDELAAVVPRFEEYWSRTLPVRPHDEPWPVVGVNRVRSNREGTMRRTAAEAYLRAALNRPNLIVRADAEVDALVSSGRTVSGVQVGEDVVGCGEVLLSAGTLGTASILLRSGLDVLAGADELPVHEHREVLVHYRRRVEDRRTPLLQSVVHTDDGLEIRCYSDDMARYIAGLPPVGPAVGVAEMRPGAPGAIRMTTAGPIIDLGVVEGLEAARLDRGVGEVLEMLRSATFADLLESDSVAVDPVVRTSQHAWGSMPMGTRTDWLGAVVGMHGLRIVDGSILPTGGSSGPHATIMMVACAIGDRLARA</sequence>
<dbReference type="OrthoDB" id="9785276at2"/>
<dbReference type="EMBL" id="CP033972">
    <property type="protein sequence ID" value="AZG48315.1"/>
    <property type="molecule type" value="Genomic_DNA"/>
</dbReference>
<protein>
    <submittedName>
        <fullName evidence="8">Oxygen-dependent choline dehydrogenase</fullName>
        <ecNumber evidence="8">1.1.99.1</ecNumber>
    </submittedName>
</protein>
<dbReference type="Pfam" id="PF00732">
    <property type="entry name" value="GMC_oxred_N"/>
    <property type="match status" value="1"/>
</dbReference>
<gene>
    <name evidence="8" type="primary">betA</name>
    <name evidence="8" type="ORF">D7316_04932</name>
</gene>
<dbReference type="AlphaFoldDB" id="A0A3G8JUC2"/>
<evidence type="ECO:0000313" key="9">
    <source>
        <dbReference type="Proteomes" id="UP000271469"/>
    </source>
</evidence>
<dbReference type="InterPro" id="IPR012132">
    <property type="entry name" value="GMC_OxRdtase"/>
</dbReference>
<dbReference type="EC" id="1.1.99.1" evidence="8"/>
<feature type="domain" description="Glucose-methanol-choline oxidoreductase N-terminal" evidence="6">
    <location>
        <begin position="11"/>
        <end position="247"/>
    </location>
</feature>
<dbReference type="Proteomes" id="UP000271469">
    <property type="component" value="Chromosome"/>
</dbReference>
<dbReference type="KEGG" id="gom:D7316_04932"/>
<evidence type="ECO:0000256" key="3">
    <source>
        <dbReference type="ARBA" id="ARBA00022630"/>
    </source>
</evidence>
<keyword evidence="9" id="KW-1185">Reference proteome</keyword>
<evidence type="ECO:0000256" key="4">
    <source>
        <dbReference type="ARBA" id="ARBA00022827"/>
    </source>
</evidence>
<evidence type="ECO:0000313" key="8">
    <source>
        <dbReference type="EMBL" id="AZG48315.1"/>
    </source>
</evidence>
<dbReference type="GO" id="GO:0008812">
    <property type="term" value="F:choline dehydrogenase activity"/>
    <property type="evidence" value="ECO:0007669"/>
    <property type="project" value="UniProtKB-EC"/>
</dbReference>
<keyword evidence="3" id="KW-0285">Flavoprotein</keyword>
<dbReference type="SUPFAM" id="SSF51905">
    <property type="entry name" value="FAD/NAD(P)-binding domain"/>
    <property type="match status" value="1"/>
</dbReference>
<dbReference type="InterPro" id="IPR007867">
    <property type="entry name" value="GMC_OxRtase_C"/>
</dbReference>
<dbReference type="PANTHER" id="PTHR11552">
    <property type="entry name" value="GLUCOSE-METHANOL-CHOLINE GMC OXIDOREDUCTASE"/>
    <property type="match status" value="1"/>
</dbReference>
<dbReference type="Pfam" id="PF05199">
    <property type="entry name" value="GMC_oxred_C"/>
    <property type="match status" value="1"/>
</dbReference>
<evidence type="ECO:0000256" key="1">
    <source>
        <dbReference type="ARBA" id="ARBA00001974"/>
    </source>
</evidence>
<reference evidence="8 9" key="1">
    <citation type="submission" date="2018-11" db="EMBL/GenBank/DDBJ databases">
        <title>Gordonia insulae sp. nov., isolated from an island soil.</title>
        <authorList>
            <person name="Kim Y.S."/>
            <person name="Kim S.B."/>
        </authorList>
    </citation>
    <scope>NUCLEOTIDE SEQUENCE [LARGE SCALE GENOMIC DNA]</scope>
    <source>
        <strain evidence="8 9">MMS17-SY073</strain>
    </source>
</reference>
<keyword evidence="8" id="KW-0560">Oxidoreductase</keyword>
<keyword evidence="4 5" id="KW-0274">FAD</keyword>
<comment type="cofactor">
    <cofactor evidence="1 5">
        <name>FAD</name>
        <dbReference type="ChEBI" id="CHEBI:57692"/>
    </cofactor>
</comment>
<dbReference type="InterPro" id="IPR036188">
    <property type="entry name" value="FAD/NAD-bd_sf"/>
</dbReference>
<dbReference type="RefSeq" id="WP_124710543.1">
    <property type="nucleotide sequence ID" value="NZ_CP033972.1"/>
</dbReference>
<evidence type="ECO:0000256" key="2">
    <source>
        <dbReference type="ARBA" id="ARBA00010790"/>
    </source>
</evidence>
<name>A0A3G8JUC2_9ACTN</name>
<feature type="domain" description="Glucose-methanol-choline oxidoreductase C-terminal" evidence="7">
    <location>
        <begin position="378"/>
        <end position="431"/>
    </location>
</feature>
<dbReference type="Gene3D" id="3.50.50.60">
    <property type="entry name" value="FAD/NAD(P)-binding domain"/>
    <property type="match status" value="2"/>
</dbReference>
<dbReference type="PIRSF" id="PIRSF000137">
    <property type="entry name" value="Alcohol_oxidase"/>
    <property type="match status" value="1"/>
</dbReference>
<feature type="binding site" evidence="5">
    <location>
        <position position="204"/>
    </location>
    <ligand>
        <name>FAD</name>
        <dbReference type="ChEBI" id="CHEBI:57692"/>
    </ligand>
</feature>
<proteinExistence type="inferred from homology"/>
<evidence type="ECO:0000259" key="6">
    <source>
        <dbReference type="Pfam" id="PF00732"/>
    </source>
</evidence>